<protein>
    <recommendedName>
        <fullName evidence="4">Translation initiation factor 2</fullName>
    </recommendedName>
</protein>
<proteinExistence type="predicted"/>
<name>A0ABV9PWQ9_9BACL</name>
<feature type="coiled-coil region" evidence="1">
    <location>
        <begin position="6"/>
        <end position="65"/>
    </location>
</feature>
<dbReference type="Proteomes" id="UP001596002">
    <property type="component" value="Unassembled WGS sequence"/>
</dbReference>
<evidence type="ECO:0000313" key="3">
    <source>
        <dbReference type="Proteomes" id="UP001596002"/>
    </source>
</evidence>
<organism evidence="2 3">
    <name type="scientific">Effusibacillus consociatus</name>
    <dbReference type="NCBI Taxonomy" id="1117041"/>
    <lineage>
        <taxon>Bacteria</taxon>
        <taxon>Bacillati</taxon>
        <taxon>Bacillota</taxon>
        <taxon>Bacilli</taxon>
        <taxon>Bacillales</taxon>
        <taxon>Alicyclobacillaceae</taxon>
        <taxon>Effusibacillus</taxon>
    </lineage>
</organism>
<reference evidence="3" key="1">
    <citation type="journal article" date="2019" name="Int. J. Syst. Evol. Microbiol.">
        <title>The Global Catalogue of Microorganisms (GCM) 10K type strain sequencing project: providing services to taxonomists for standard genome sequencing and annotation.</title>
        <authorList>
            <consortium name="The Broad Institute Genomics Platform"/>
            <consortium name="The Broad Institute Genome Sequencing Center for Infectious Disease"/>
            <person name="Wu L."/>
            <person name="Ma J."/>
        </authorList>
    </citation>
    <scope>NUCLEOTIDE SEQUENCE [LARGE SCALE GENOMIC DNA]</scope>
    <source>
        <strain evidence="3">WYCCWR 12678</strain>
    </source>
</reference>
<comment type="caution">
    <text evidence="2">The sequence shown here is derived from an EMBL/GenBank/DDBJ whole genome shotgun (WGS) entry which is preliminary data.</text>
</comment>
<evidence type="ECO:0000256" key="1">
    <source>
        <dbReference type="SAM" id="Coils"/>
    </source>
</evidence>
<evidence type="ECO:0008006" key="4">
    <source>
        <dbReference type="Google" id="ProtNLM"/>
    </source>
</evidence>
<accession>A0ABV9PWQ9</accession>
<evidence type="ECO:0000313" key="2">
    <source>
        <dbReference type="EMBL" id="MFC4766386.1"/>
    </source>
</evidence>
<dbReference type="RefSeq" id="WP_380024225.1">
    <property type="nucleotide sequence ID" value="NZ_JBHSHC010000016.1"/>
</dbReference>
<keyword evidence="3" id="KW-1185">Reference proteome</keyword>
<dbReference type="EMBL" id="JBHSHC010000016">
    <property type="protein sequence ID" value="MFC4766386.1"/>
    <property type="molecule type" value="Genomic_DNA"/>
</dbReference>
<gene>
    <name evidence="2" type="ORF">ACFO8Q_03110</name>
</gene>
<sequence length="88" mass="10473">MDTHDDVRVEEKIRELEKRISQLRAGRRILMNLLEQSTQEKMRQIVRLEKENQILRKQNRRYAAQLLLLKTGIKNENLNTGDVSDPFV</sequence>
<keyword evidence="1" id="KW-0175">Coiled coil</keyword>